<evidence type="ECO:0000256" key="4">
    <source>
        <dbReference type="ARBA" id="ARBA00017720"/>
    </source>
</evidence>
<evidence type="ECO:0000313" key="12">
    <source>
        <dbReference type="EMBL" id="CAB4610098.1"/>
    </source>
</evidence>
<dbReference type="SUPFAM" id="SSF141734">
    <property type="entry name" value="HisI-like"/>
    <property type="match status" value="1"/>
</dbReference>
<dbReference type="EMBL" id="CAFBME010000003">
    <property type="protein sequence ID" value="CAB4888221.1"/>
    <property type="molecule type" value="Genomic_DNA"/>
</dbReference>
<dbReference type="GO" id="GO:0004635">
    <property type="term" value="F:phosphoribosyl-AMP cyclohydrolase activity"/>
    <property type="evidence" value="ECO:0007669"/>
    <property type="project" value="UniProtKB-EC"/>
</dbReference>
<comment type="pathway">
    <text evidence="2">Amino-acid biosynthesis; L-histidine biosynthesis; L-histidine from 5-phospho-alpha-D-ribose 1-diphosphate: step 3/9.</text>
</comment>
<dbReference type="InterPro" id="IPR038019">
    <property type="entry name" value="PRib_AMP_CycHydrolase_sf"/>
</dbReference>
<dbReference type="EMBL" id="CAEZYL010000016">
    <property type="protein sequence ID" value="CAB4719610.1"/>
    <property type="molecule type" value="Genomic_DNA"/>
</dbReference>
<evidence type="ECO:0000256" key="8">
    <source>
        <dbReference type="ARBA" id="ARBA00023102"/>
    </source>
</evidence>
<evidence type="ECO:0000313" key="15">
    <source>
        <dbReference type="EMBL" id="CAB5003635.1"/>
    </source>
</evidence>
<comment type="catalytic activity">
    <reaction evidence="1">
        <text>1-(5-phospho-beta-D-ribosyl)-5'-AMP + H2O = 1-(5-phospho-beta-D-ribosyl)-5-[(5-phospho-beta-D-ribosylamino)methylideneamino]imidazole-4-carboxamide</text>
        <dbReference type="Rhea" id="RHEA:20049"/>
        <dbReference type="ChEBI" id="CHEBI:15377"/>
        <dbReference type="ChEBI" id="CHEBI:58435"/>
        <dbReference type="ChEBI" id="CHEBI:59457"/>
        <dbReference type="EC" id="3.5.4.19"/>
    </reaction>
</comment>
<evidence type="ECO:0000313" key="10">
    <source>
        <dbReference type="EMBL" id="CAB4529826.1"/>
    </source>
</evidence>
<dbReference type="HAMAP" id="MF_01021">
    <property type="entry name" value="HisI"/>
    <property type="match status" value="1"/>
</dbReference>
<evidence type="ECO:0000256" key="3">
    <source>
        <dbReference type="ARBA" id="ARBA00012721"/>
    </source>
</evidence>
<organism evidence="10">
    <name type="scientific">freshwater metagenome</name>
    <dbReference type="NCBI Taxonomy" id="449393"/>
    <lineage>
        <taxon>unclassified sequences</taxon>
        <taxon>metagenomes</taxon>
        <taxon>ecological metagenomes</taxon>
    </lineage>
</organism>
<dbReference type="GO" id="GO:0000105">
    <property type="term" value="P:L-histidine biosynthetic process"/>
    <property type="evidence" value="ECO:0007669"/>
    <property type="project" value="UniProtKB-UniPathway"/>
</dbReference>
<evidence type="ECO:0000313" key="13">
    <source>
        <dbReference type="EMBL" id="CAB4719610.1"/>
    </source>
</evidence>
<accession>A0A6J6ATQ7</accession>
<keyword evidence="5" id="KW-0963">Cytoplasm</keyword>
<protein>
    <recommendedName>
        <fullName evidence="4">Histidine biosynthesis bifunctional protein HisIE</fullName>
        <ecNumber evidence="3">3.5.4.19</ecNumber>
    </recommendedName>
</protein>
<keyword evidence="6" id="KW-0028">Amino-acid biosynthesis</keyword>
<dbReference type="EC" id="3.5.4.19" evidence="3"/>
<dbReference type="EMBL" id="CAEZUY010000018">
    <property type="protein sequence ID" value="CAB4610098.1"/>
    <property type="molecule type" value="Genomic_DNA"/>
</dbReference>
<sequence>MDIAIPALIEEQFAAGSLVAAIAQDAENHEVLMLAWMNREALSLTLATGKATYWSRSRSSLWIKGETSGSSQEVVSIDYDCDGDAILLKVHQTAGACHTGERSCFHNSLAKEVRAN</sequence>
<name>A0A6J6ATQ7_9ZZZZ</name>
<dbReference type="AlphaFoldDB" id="A0A6J6ATQ7"/>
<keyword evidence="8" id="KW-0368">Histidine biosynthesis</keyword>
<dbReference type="Gene3D" id="3.10.20.810">
    <property type="entry name" value="Phosphoribosyl-AMP cyclohydrolase"/>
    <property type="match status" value="1"/>
</dbReference>
<dbReference type="GO" id="GO:0004636">
    <property type="term" value="F:phosphoribosyl-ATP diphosphatase activity"/>
    <property type="evidence" value="ECO:0007669"/>
    <property type="project" value="UniProtKB-ARBA"/>
</dbReference>
<feature type="domain" description="Phosphoribosyl-AMP cyclohydrolase" evidence="9">
    <location>
        <begin position="33"/>
        <end position="106"/>
    </location>
</feature>
<dbReference type="EMBL" id="CAEZUD010000018">
    <property type="protein sequence ID" value="CAB4587863.1"/>
    <property type="molecule type" value="Genomic_DNA"/>
</dbReference>
<dbReference type="PANTHER" id="PTHR42945">
    <property type="entry name" value="HISTIDINE BIOSYNTHESIS BIFUNCTIONAL PROTEIN"/>
    <property type="match status" value="1"/>
</dbReference>
<dbReference type="FunFam" id="3.10.20.810:FF:000001">
    <property type="entry name" value="Histidine biosynthesis bifunctional protein HisIE"/>
    <property type="match status" value="1"/>
</dbReference>
<evidence type="ECO:0000313" key="14">
    <source>
        <dbReference type="EMBL" id="CAB4888221.1"/>
    </source>
</evidence>
<dbReference type="InterPro" id="IPR026660">
    <property type="entry name" value="PRA-CH"/>
</dbReference>
<dbReference type="UniPathway" id="UPA00031">
    <property type="reaction ID" value="UER00008"/>
</dbReference>
<proteinExistence type="inferred from homology"/>
<evidence type="ECO:0000256" key="6">
    <source>
        <dbReference type="ARBA" id="ARBA00022605"/>
    </source>
</evidence>
<evidence type="ECO:0000256" key="2">
    <source>
        <dbReference type="ARBA" id="ARBA00005169"/>
    </source>
</evidence>
<dbReference type="PANTHER" id="PTHR42945:SF1">
    <property type="entry name" value="HISTIDINE BIOSYNTHESIS BIFUNCTIONAL PROTEIN HIS7"/>
    <property type="match status" value="1"/>
</dbReference>
<dbReference type="Pfam" id="PF01502">
    <property type="entry name" value="PRA-CH"/>
    <property type="match status" value="1"/>
</dbReference>
<dbReference type="EMBL" id="CAEZSC010000003">
    <property type="protein sequence ID" value="CAB4529826.1"/>
    <property type="molecule type" value="Genomic_DNA"/>
</dbReference>
<evidence type="ECO:0000256" key="7">
    <source>
        <dbReference type="ARBA" id="ARBA00022801"/>
    </source>
</evidence>
<evidence type="ECO:0000256" key="5">
    <source>
        <dbReference type="ARBA" id="ARBA00022490"/>
    </source>
</evidence>
<dbReference type="InterPro" id="IPR002496">
    <property type="entry name" value="PRib_AMP_CycHydrolase_dom"/>
</dbReference>
<evidence type="ECO:0000313" key="11">
    <source>
        <dbReference type="EMBL" id="CAB4587863.1"/>
    </source>
</evidence>
<evidence type="ECO:0000256" key="1">
    <source>
        <dbReference type="ARBA" id="ARBA00000024"/>
    </source>
</evidence>
<dbReference type="NCBIfam" id="NF000768">
    <property type="entry name" value="PRK00051.1"/>
    <property type="match status" value="1"/>
</dbReference>
<dbReference type="EMBL" id="CAFBPI010000001">
    <property type="protein sequence ID" value="CAB5003635.1"/>
    <property type="molecule type" value="Genomic_DNA"/>
</dbReference>
<evidence type="ECO:0000259" key="9">
    <source>
        <dbReference type="Pfam" id="PF01502"/>
    </source>
</evidence>
<gene>
    <name evidence="10" type="ORF">UFOPK1380_00114</name>
    <name evidence="11" type="ORF">UFOPK1778_00491</name>
    <name evidence="12" type="ORF">UFOPK1863_00341</name>
    <name evidence="13" type="ORF">UFOPK2689_00443</name>
    <name evidence="14" type="ORF">UFOPK3555_00108</name>
    <name evidence="15" type="ORF">UFOPK4095_00031</name>
</gene>
<keyword evidence="7" id="KW-0378">Hydrolase</keyword>
<reference evidence="10" key="1">
    <citation type="submission" date="2020-05" db="EMBL/GenBank/DDBJ databases">
        <authorList>
            <person name="Chiriac C."/>
            <person name="Salcher M."/>
            <person name="Ghai R."/>
            <person name="Kavagutti S V."/>
        </authorList>
    </citation>
    <scope>NUCLEOTIDE SEQUENCE</scope>
</reference>